<gene>
    <name evidence="2" type="ORF">ADM90_17800</name>
</gene>
<dbReference type="PATRIC" id="fig|33935.3.peg.2345"/>
<dbReference type="Pfam" id="PF14559">
    <property type="entry name" value="TPR_19"/>
    <property type="match status" value="1"/>
</dbReference>
<dbReference type="Pfam" id="PF13424">
    <property type="entry name" value="TPR_12"/>
    <property type="match status" value="1"/>
</dbReference>
<dbReference type="OrthoDB" id="9769030at2"/>
<dbReference type="Pfam" id="PF13181">
    <property type="entry name" value="TPR_8"/>
    <property type="match status" value="1"/>
</dbReference>
<protein>
    <submittedName>
        <fullName evidence="2">Uncharacterized protein</fullName>
    </submittedName>
</protein>
<organism evidence="2 3">
    <name type="scientific">Lysinibacillus macroides</name>
    <dbReference type="NCBI Taxonomy" id="33935"/>
    <lineage>
        <taxon>Bacteria</taxon>
        <taxon>Bacillati</taxon>
        <taxon>Bacillota</taxon>
        <taxon>Bacilli</taxon>
        <taxon>Bacillales</taxon>
        <taxon>Bacillaceae</taxon>
        <taxon>Lysinibacillus</taxon>
    </lineage>
</organism>
<dbReference type="RefSeq" id="WP_053996255.1">
    <property type="nucleotide sequence ID" value="NZ_CP065643.1"/>
</dbReference>
<dbReference type="PROSITE" id="PS50293">
    <property type="entry name" value="TPR_REGION"/>
    <property type="match status" value="1"/>
</dbReference>
<keyword evidence="1" id="KW-0802">TPR repeat</keyword>
<reference evidence="2 3" key="1">
    <citation type="submission" date="2015-07" db="EMBL/GenBank/DDBJ databases">
        <title>Genome sequencing project for genomic taxonomy and phylogenomics of Bacillus-like bacteria.</title>
        <authorList>
            <person name="Liu B."/>
            <person name="Wang J."/>
            <person name="Zhu Y."/>
            <person name="Liu G."/>
            <person name="Chen Q."/>
            <person name="Chen Z."/>
            <person name="Che J."/>
            <person name="Ge C."/>
            <person name="Shi H."/>
            <person name="Pan Z."/>
            <person name="Liu X."/>
        </authorList>
    </citation>
    <scope>NUCLEOTIDE SEQUENCE [LARGE SCALE GENOMIC DNA]</scope>
    <source>
        <strain evidence="2 3">DSM 54</strain>
    </source>
</reference>
<dbReference type="PANTHER" id="PTHR44395">
    <property type="match status" value="1"/>
</dbReference>
<proteinExistence type="predicted"/>
<dbReference type="PANTHER" id="PTHR44395:SF1">
    <property type="entry name" value="PROTEIN O-MANNOSYL-TRANSFERASE TMTC3"/>
    <property type="match status" value="1"/>
</dbReference>
<dbReference type="GO" id="GO:0035269">
    <property type="term" value="P:protein O-linked glycosylation via mannose"/>
    <property type="evidence" value="ECO:0007669"/>
    <property type="project" value="TreeGrafter"/>
</dbReference>
<evidence type="ECO:0000313" key="2">
    <source>
        <dbReference type="EMBL" id="KOY81015.1"/>
    </source>
</evidence>
<dbReference type="EMBL" id="LGCI01000010">
    <property type="protein sequence ID" value="KOY81015.1"/>
    <property type="molecule type" value="Genomic_DNA"/>
</dbReference>
<dbReference type="PROSITE" id="PS50005">
    <property type="entry name" value="TPR"/>
    <property type="match status" value="3"/>
</dbReference>
<keyword evidence="3" id="KW-1185">Reference proteome</keyword>
<dbReference type="STRING" id="33935.ADM90_17800"/>
<dbReference type="Proteomes" id="UP000037977">
    <property type="component" value="Unassembled WGS sequence"/>
</dbReference>
<sequence length="219" mass="25320">MNYNEQGIQAFQDKRYEDAAQLFTKAIEAEPNNAIGYINFGNLLAVLEDTERAERFFQKAITVDATAATAYYGLANLYYNAERYAEAAKLYEQALTHQIEGADVYYMMGKCFERMENPKLALPYLQRAVELAPEDTQIRLAYAIVLCALEMFQEGKRELDLLIEQDWNNADAHYNLGVLYAVSTEQTENAMYHLKQAFTLQPEYDQARYIYDMIAQRFN</sequence>
<dbReference type="InterPro" id="IPR019734">
    <property type="entry name" value="TPR_rpt"/>
</dbReference>
<feature type="repeat" description="TPR" evidence="1">
    <location>
        <begin position="68"/>
        <end position="101"/>
    </location>
</feature>
<dbReference type="GO" id="GO:0000030">
    <property type="term" value="F:mannosyltransferase activity"/>
    <property type="evidence" value="ECO:0007669"/>
    <property type="project" value="TreeGrafter"/>
</dbReference>
<evidence type="ECO:0000313" key="3">
    <source>
        <dbReference type="Proteomes" id="UP000037977"/>
    </source>
</evidence>
<dbReference type="InterPro" id="IPR011990">
    <property type="entry name" value="TPR-like_helical_dom_sf"/>
</dbReference>
<dbReference type="AlphaFoldDB" id="A0A0N0UWH6"/>
<name>A0A0N0UWH6_9BACI</name>
<evidence type="ECO:0000256" key="1">
    <source>
        <dbReference type="PROSITE-ProRule" id="PRU00339"/>
    </source>
</evidence>
<dbReference type="SUPFAM" id="SSF48452">
    <property type="entry name" value="TPR-like"/>
    <property type="match status" value="1"/>
</dbReference>
<accession>A0A0N0UWH6</accession>
<dbReference type="SMART" id="SM00028">
    <property type="entry name" value="TPR"/>
    <property type="match status" value="5"/>
</dbReference>
<comment type="caution">
    <text evidence="2">The sequence shown here is derived from an EMBL/GenBank/DDBJ whole genome shotgun (WGS) entry which is preliminary data.</text>
</comment>
<feature type="repeat" description="TPR" evidence="1">
    <location>
        <begin position="102"/>
        <end position="135"/>
    </location>
</feature>
<feature type="repeat" description="TPR" evidence="1">
    <location>
        <begin position="34"/>
        <end position="67"/>
    </location>
</feature>
<dbReference type="Gene3D" id="1.25.40.10">
    <property type="entry name" value="Tetratricopeptide repeat domain"/>
    <property type="match status" value="2"/>
</dbReference>